<dbReference type="OrthoDB" id="3830579at2759"/>
<accession>A0A5C3N483</accession>
<gene>
    <name evidence="1" type="ORF">OE88DRAFT_1725182</name>
</gene>
<keyword evidence="2" id="KW-1185">Reference proteome</keyword>
<sequence length="207" mass="22632">MSTPPVVEFVWYKASDEAKLTPTLGKEALDIVSSTPGAQKVFRGYQAEDDGITYVSVAWDSIKAHQDLMQDKARYDPVGASLGPTVAPGAQLSMVHAAFNNHEAAVQAIEDPATELAFLTLKSADKASILRSSLDNLEKALATSPGRRSYTWGKVVEKEDQYLLIIGWDSVEAHWDALKVDQNLSAAVAKMRESVDIDLVHVHYKGF</sequence>
<proteinExistence type="predicted"/>
<organism evidence="1 2">
    <name type="scientific">Heliocybe sulcata</name>
    <dbReference type="NCBI Taxonomy" id="5364"/>
    <lineage>
        <taxon>Eukaryota</taxon>
        <taxon>Fungi</taxon>
        <taxon>Dikarya</taxon>
        <taxon>Basidiomycota</taxon>
        <taxon>Agaricomycotina</taxon>
        <taxon>Agaricomycetes</taxon>
        <taxon>Gloeophyllales</taxon>
        <taxon>Gloeophyllaceae</taxon>
        <taxon>Heliocybe</taxon>
    </lineage>
</organism>
<evidence type="ECO:0000313" key="2">
    <source>
        <dbReference type="Proteomes" id="UP000305948"/>
    </source>
</evidence>
<reference evidence="1 2" key="1">
    <citation type="journal article" date="2019" name="Nat. Ecol. Evol.">
        <title>Megaphylogeny resolves global patterns of mushroom evolution.</title>
        <authorList>
            <person name="Varga T."/>
            <person name="Krizsan K."/>
            <person name="Foldi C."/>
            <person name="Dima B."/>
            <person name="Sanchez-Garcia M."/>
            <person name="Sanchez-Ramirez S."/>
            <person name="Szollosi G.J."/>
            <person name="Szarkandi J.G."/>
            <person name="Papp V."/>
            <person name="Albert L."/>
            <person name="Andreopoulos W."/>
            <person name="Angelini C."/>
            <person name="Antonin V."/>
            <person name="Barry K.W."/>
            <person name="Bougher N.L."/>
            <person name="Buchanan P."/>
            <person name="Buyck B."/>
            <person name="Bense V."/>
            <person name="Catcheside P."/>
            <person name="Chovatia M."/>
            <person name="Cooper J."/>
            <person name="Damon W."/>
            <person name="Desjardin D."/>
            <person name="Finy P."/>
            <person name="Geml J."/>
            <person name="Haridas S."/>
            <person name="Hughes K."/>
            <person name="Justo A."/>
            <person name="Karasinski D."/>
            <person name="Kautmanova I."/>
            <person name="Kiss B."/>
            <person name="Kocsube S."/>
            <person name="Kotiranta H."/>
            <person name="LaButti K.M."/>
            <person name="Lechner B.E."/>
            <person name="Liimatainen K."/>
            <person name="Lipzen A."/>
            <person name="Lukacs Z."/>
            <person name="Mihaltcheva S."/>
            <person name="Morgado L.N."/>
            <person name="Niskanen T."/>
            <person name="Noordeloos M.E."/>
            <person name="Ohm R.A."/>
            <person name="Ortiz-Santana B."/>
            <person name="Ovrebo C."/>
            <person name="Racz N."/>
            <person name="Riley R."/>
            <person name="Savchenko A."/>
            <person name="Shiryaev A."/>
            <person name="Soop K."/>
            <person name="Spirin V."/>
            <person name="Szebenyi C."/>
            <person name="Tomsovsky M."/>
            <person name="Tulloss R.E."/>
            <person name="Uehling J."/>
            <person name="Grigoriev I.V."/>
            <person name="Vagvolgyi C."/>
            <person name="Papp T."/>
            <person name="Martin F.M."/>
            <person name="Miettinen O."/>
            <person name="Hibbett D.S."/>
            <person name="Nagy L.G."/>
        </authorList>
    </citation>
    <scope>NUCLEOTIDE SEQUENCE [LARGE SCALE GENOMIC DNA]</scope>
    <source>
        <strain evidence="1 2">OMC1185</strain>
    </source>
</reference>
<dbReference type="Proteomes" id="UP000305948">
    <property type="component" value="Unassembled WGS sequence"/>
</dbReference>
<name>A0A5C3N483_9AGAM</name>
<protein>
    <recommendedName>
        <fullName evidence="3">ABM domain-containing protein</fullName>
    </recommendedName>
</protein>
<dbReference type="STRING" id="5364.A0A5C3N483"/>
<evidence type="ECO:0000313" key="1">
    <source>
        <dbReference type="EMBL" id="TFK52579.1"/>
    </source>
</evidence>
<dbReference type="Gene3D" id="3.30.70.100">
    <property type="match status" value="2"/>
</dbReference>
<evidence type="ECO:0008006" key="3">
    <source>
        <dbReference type="Google" id="ProtNLM"/>
    </source>
</evidence>
<dbReference type="AlphaFoldDB" id="A0A5C3N483"/>
<dbReference type="EMBL" id="ML213509">
    <property type="protein sequence ID" value="TFK52579.1"/>
    <property type="molecule type" value="Genomic_DNA"/>
</dbReference>